<proteinExistence type="predicted"/>
<dbReference type="AlphaFoldDB" id="A0A251MTP9"/>
<evidence type="ECO:0000313" key="2">
    <source>
        <dbReference type="Proteomes" id="UP000006882"/>
    </source>
</evidence>
<gene>
    <name evidence="1" type="ORF">PRUPE_8G056200</name>
</gene>
<dbReference type="EMBL" id="CM007658">
    <property type="protein sequence ID" value="ONH90477.1"/>
    <property type="molecule type" value="Genomic_DNA"/>
</dbReference>
<organism evidence="1 2">
    <name type="scientific">Prunus persica</name>
    <name type="common">Peach</name>
    <name type="synonym">Amygdalus persica</name>
    <dbReference type="NCBI Taxonomy" id="3760"/>
    <lineage>
        <taxon>Eukaryota</taxon>
        <taxon>Viridiplantae</taxon>
        <taxon>Streptophyta</taxon>
        <taxon>Embryophyta</taxon>
        <taxon>Tracheophyta</taxon>
        <taxon>Spermatophyta</taxon>
        <taxon>Magnoliopsida</taxon>
        <taxon>eudicotyledons</taxon>
        <taxon>Gunneridae</taxon>
        <taxon>Pentapetalae</taxon>
        <taxon>rosids</taxon>
        <taxon>fabids</taxon>
        <taxon>Rosales</taxon>
        <taxon>Rosaceae</taxon>
        <taxon>Amygdaloideae</taxon>
        <taxon>Amygdaleae</taxon>
        <taxon>Prunus</taxon>
    </lineage>
</organism>
<evidence type="ECO:0000313" key="1">
    <source>
        <dbReference type="EMBL" id="ONH90477.1"/>
    </source>
</evidence>
<reference evidence="1 2" key="1">
    <citation type="journal article" date="2013" name="Nat. Genet.">
        <title>The high-quality draft genome of peach (Prunus persica) identifies unique patterns of genetic diversity, domestication and genome evolution.</title>
        <authorList>
            <consortium name="International Peach Genome Initiative"/>
            <person name="Verde I."/>
            <person name="Abbott A.G."/>
            <person name="Scalabrin S."/>
            <person name="Jung S."/>
            <person name="Shu S."/>
            <person name="Marroni F."/>
            <person name="Zhebentyayeva T."/>
            <person name="Dettori M.T."/>
            <person name="Grimwood J."/>
            <person name="Cattonaro F."/>
            <person name="Zuccolo A."/>
            <person name="Rossini L."/>
            <person name="Jenkins J."/>
            <person name="Vendramin E."/>
            <person name="Meisel L.A."/>
            <person name="Decroocq V."/>
            <person name="Sosinski B."/>
            <person name="Prochnik S."/>
            <person name="Mitros T."/>
            <person name="Policriti A."/>
            <person name="Cipriani G."/>
            <person name="Dondini L."/>
            <person name="Ficklin S."/>
            <person name="Goodstein D.M."/>
            <person name="Xuan P."/>
            <person name="Del Fabbro C."/>
            <person name="Aramini V."/>
            <person name="Copetti D."/>
            <person name="Gonzalez S."/>
            <person name="Horner D.S."/>
            <person name="Falchi R."/>
            <person name="Lucas S."/>
            <person name="Mica E."/>
            <person name="Maldonado J."/>
            <person name="Lazzari B."/>
            <person name="Bielenberg D."/>
            <person name="Pirona R."/>
            <person name="Miculan M."/>
            <person name="Barakat A."/>
            <person name="Testolin R."/>
            <person name="Stella A."/>
            <person name="Tartarini S."/>
            <person name="Tonutti P."/>
            <person name="Arus P."/>
            <person name="Orellana A."/>
            <person name="Wells C."/>
            <person name="Main D."/>
            <person name="Vizzotto G."/>
            <person name="Silva H."/>
            <person name="Salamini F."/>
            <person name="Schmutz J."/>
            <person name="Morgante M."/>
            <person name="Rokhsar D.S."/>
        </authorList>
    </citation>
    <scope>NUCLEOTIDE SEQUENCE [LARGE SCALE GENOMIC DNA]</scope>
    <source>
        <strain evidence="2">cv. Nemared</strain>
    </source>
</reference>
<dbReference type="Gramene" id="ONH90477">
    <property type="protein sequence ID" value="ONH90477"/>
    <property type="gene ID" value="PRUPE_8G056200"/>
</dbReference>
<name>A0A251MTP9_PRUPE</name>
<keyword evidence="2" id="KW-1185">Reference proteome</keyword>
<sequence>MELTAEGIVEHQTLVKGVTTRQPRPLWLPTKIPTTSGSLRPRFWIHSLRLSLLYRSIPIFSLKSKEVKTKIPAKMSLKNGLFRNSKFRGIFRRIPAATAQVFKRQKASFEGFNGGIDHRAKAVGVHSDPPHGLFPFSALPPS</sequence>
<accession>A0A251MTP9</accession>
<protein>
    <submittedName>
        <fullName evidence="1">Uncharacterized protein</fullName>
    </submittedName>
</protein>
<dbReference type="Proteomes" id="UP000006882">
    <property type="component" value="Chromosome G8"/>
</dbReference>